<evidence type="ECO:0000313" key="1">
    <source>
        <dbReference type="EMBL" id="KKN03854.1"/>
    </source>
</evidence>
<organism evidence="1">
    <name type="scientific">marine sediment metagenome</name>
    <dbReference type="NCBI Taxonomy" id="412755"/>
    <lineage>
        <taxon>unclassified sequences</taxon>
        <taxon>metagenomes</taxon>
        <taxon>ecological metagenomes</taxon>
    </lineage>
</organism>
<reference evidence="1" key="1">
    <citation type="journal article" date="2015" name="Nature">
        <title>Complex archaea that bridge the gap between prokaryotes and eukaryotes.</title>
        <authorList>
            <person name="Spang A."/>
            <person name="Saw J.H."/>
            <person name="Jorgensen S.L."/>
            <person name="Zaremba-Niedzwiedzka K."/>
            <person name="Martijn J."/>
            <person name="Lind A.E."/>
            <person name="van Eijk R."/>
            <person name="Schleper C."/>
            <person name="Guy L."/>
            <person name="Ettema T.J."/>
        </authorList>
    </citation>
    <scope>NUCLEOTIDE SEQUENCE</scope>
</reference>
<dbReference type="AlphaFoldDB" id="A0A0F9MDC4"/>
<dbReference type="EMBL" id="LAZR01004989">
    <property type="protein sequence ID" value="KKN03854.1"/>
    <property type="molecule type" value="Genomic_DNA"/>
</dbReference>
<gene>
    <name evidence="1" type="ORF">LCGC14_1103610</name>
</gene>
<name>A0A0F9MDC4_9ZZZZ</name>
<accession>A0A0F9MDC4</accession>
<comment type="caution">
    <text evidence="1">The sequence shown here is derived from an EMBL/GenBank/DDBJ whole genome shotgun (WGS) entry which is preliminary data.</text>
</comment>
<evidence type="ECO:0008006" key="2">
    <source>
        <dbReference type="Google" id="ProtNLM"/>
    </source>
</evidence>
<proteinExistence type="predicted"/>
<protein>
    <recommendedName>
        <fullName evidence="2">HEPN domain-containing protein</fullName>
    </recommendedName>
</protein>
<sequence length="74" mass="7868">MQQPEPAPSALTRALRKEYAAIKKASRACGAINYAAYLALEAKYAAQLTDSEHADETAAATRRCLEALAGVLDS</sequence>